<dbReference type="EMBL" id="CP034279">
    <property type="protein sequence ID" value="QGV81300.1"/>
    <property type="molecule type" value="Genomic_DNA"/>
</dbReference>
<dbReference type="NCBIfam" id="NF033218">
    <property type="entry name" value="anchor_AmaP"/>
    <property type="match status" value="1"/>
</dbReference>
<name>A0A6I6FC49_9ACTN</name>
<keyword evidence="2" id="KW-0812">Transmembrane</keyword>
<keyword evidence="2" id="KW-1133">Transmembrane helix</keyword>
<organism evidence="3 4">
    <name type="scientific">Streptomyces ficellus</name>
    <dbReference type="NCBI Taxonomy" id="1977088"/>
    <lineage>
        <taxon>Bacteria</taxon>
        <taxon>Bacillati</taxon>
        <taxon>Actinomycetota</taxon>
        <taxon>Actinomycetes</taxon>
        <taxon>Kitasatosporales</taxon>
        <taxon>Streptomycetaceae</taxon>
        <taxon>Streptomyces</taxon>
    </lineage>
</organism>
<sequence>MLRGVNRVVLGLTGAVLVCAGGAVLVAGLDLGVPSWWPWRGPDAVLLTESARRRPAWPAVIAVLAVLVLLSLWWLVAQLRRPRPPEVLVDSRDGDGATLRGRALEGAMEAEAEALDGVSRARVRLAGRRTAPSARVSLLLEPHASPDETLARLRDGTLKHARESAGLPRLPTEAHLRAARQPTRRVT</sequence>
<reference evidence="3 4" key="1">
    <citation type="submission" date="2018-12" db="EMBL/GenBank/DDBJ databases">
        <title>Complete genome sequence of Streptomyces ficellus NRRL8067, the producer of ficellomycin, feldamycin and nojirimycin.</title>
        <authorList>
            <person name="Zhang H."/>
            <person name="Yue R."/>
            <person name="Liu Y."/>
            <person name="Li M."/>
            <person name="Mu H."/>
            <person name="Zhang J."/>
        </authorList>
    </citation>
    <scope>NUCLEOTIDE SEQUENCE [LARGE SCALE GENOMIC DNA]</scope>
    <source>
        <strain evidence="3 4">NRRL 8067</strain>
    </source>
</reference>
<feature type="region of interest" description="Disordered" evidence="1">
    <location>
        <begin position="162"/>
        <end position="187"/>
    </location>
</feature>
<keyword evidence="4" id="KW-1185">Reference proteome</keyword>
<accession>A0A6I6FC49</accession>
<dbReference type="Proteomes" id="UP000422572">
    <property type="component" value="Chromosome"/>
</dbReference>
<feature type="transmembrane region" description="Helical" evidence="2">
    <location>
        <begin position="56"/>
        <end position="76"/>
    </location>
</feature>
<dbReference type="KEGG" id="sfic:EIZ62_25935"/>
<evidence type="ECO:0000256" key="2">
    <source>
        <dbReference type="SAM" id="Phobius"/>
    </source>
</evidence>
<protein>
    <submittedName>
        <fullName evidence="3">Alkaline shock response membrane anchor protein AmaP</fullName>
    </submittedName>
</protein>
<dbReference type="RefSeq" id="WP_156695051.1">
    <property type="nucleotide sequence ID" value="NZ_CP034279.1"/>
</dbReference>
<evidence type="ECO:0000313" key="4">
    <source>
        <dbReference type="Proteomes" id="UP000422572"/>
    </source>
</evidence>
<evidence type="ECO:0000313" key="3">
    <source>
        <dbReference type="EMBL" id="QGV81300.1"/>
    </source>
</evidence>
<gene>
    <name evidence="3" type="primary">amaP</name>
    <name evidence="3" type="ORF">EIZ62_25935</name>
</gene>
<dbReference type="AlphaFoldDB" id="A0A6I6FC49"/>
<proteinExistence type="predicted"/>
<evidence type="ECO:0000256" key="1">
    <source>
        <dbReference type="SAM" id="MobiDB-lite"/>
    </source>
</evidence>
<keyword evidence="2" id="KW-0472">Membrane</keyword>
<dbReference type="OrthoDB" id="4350374at2"/>